<evidence type="ECO:0000256" key="4">
    <source>
        <dbReference type="SAM" id="MobiDB-lite"/>
    </source>
</evidence>
<evidence type="ECO:0000313" key="7">
    <source>
        <dbReference type="Proteomes" id="UP000655208"/>
    </source>
</evidence>
<dbReference type="InterPro" id="IPR009003">
    <property type="entry name" value="Peptidase_S1_PA"/>
</dbReference>
<comment type="similarity">
    <text evidence="1">Belongs to the peptidase S1C family.</text>
</comment>
<dbReference type="Gene3D" id="2.40.10.10">
    <property type="entry name" value="Trypsin-like serine proteases"/>
    <property type="match status" value="2"/>
</dbReference>
<dbReference type="GO" id="GO:0006508">
    <property type="term" value="P:proteolysis"/>
    <property type="evidence" value="ECO:0007669"/>
    <property type="project" value="UniProtKB-KW"/>
</dbReference>
<dbReference type="InterPro" id="IPR043504">
    <property type="entry name" value="Peptidase_S1_PA_chymotrypsin"/>
</dbReference>
<keyword evidence="2" id="KW-0645">Protease</keyword>
<feature type="compositionally biased region" description="Low complexity" evidence="4">
    <location>
        <begin position="55"/>
        <end position="71"/>
    </location>
</feature>
<dbReference type="InterPro" id="IPR001940">
    <property type="entry name" value="Peptidase_S1C"/>
</dbReference>
<dbReference type="AlphaFoldDB" id="A0A917SW26"/>
<keyword evidence="7" id="KW-1185">Reference proteome</keyword>
<organism evidence="6 7">
    <name type="scientific">Nakamurella endophytica</name>
    <dbReference type="NCBI Taxonomy" id="1748367"/>
    <lineage>
        <taxon>Bacteria</taxon>
        <taxon>Bacillati</taxon>
        <taxon>Actinomycetota</taxon>
        <taxon>Actinomycetes</taxon>
        <taxon>Nakamurellales</taxon>
        <taxon>Nakamurellaceae</taxon>
        <taxon>Nakamurella</taxon>
    </lineage>
</organism>
<comment type="caution">
    <text evidence="6">The sequence shown here is derived from an EMBL/GenBank/DDBJ whole genome shotgun (WGS) entry which is preliminary data.</text>
</comment>
<dbReference type="Pfam" id="PF13365">
    <property type="entry name" value="Trypsin_2"/>
    <property type="match status" value="1"/>
</dbReference>
<dbReference type="InterPro" id="IPR051201">
    <property type="entry name" value="Chloro_Bact_Ser_Proteases"/>
</dbReference>
<accession>A0A917SW26</accession>
<reference evidence="6" key="2">
    <citation type="submission" date="2020-09" db="EMBL/GenBank/DDBJ databases">
        <authorList>
            <person name="Sun Q."/>
            <person name="Zhou Y."/>
        </authorList>
    </citation>
    <scope>NUCLEOTIDE SEQUENCE</scope>
    <source>
        <strain evidence="6">CGMCC 4.7308</strain>
    </source>
</reference>
<protein>
    <recommendedName>
        <fullName evidence="8">Trypsin-like peptidase</fullName>
    </recommendedName>
</protein>
<evidence type="ECO:0000256" key="3">
    <source>
        <dbReference type="ARBA" id="ARBA00022801"/>
    </source>
</evidence>
<feature type="compositionally biased region" description="Gly residues" evidence="4">
    <location>
        <begin position="14"/>
        <end position="30"/>
    </location>
</feature>
<reference evidence="6" key="1">
    <citation type="journal article" date="2014" name="Int. J. Syst. Evol. Microbiol.">
        <title>Complete genome sequence of Corynebacterium casei LMG S-19264T (=DSM 44701T), isolated from a smear-ripened cheese.</title>
        <authorList>
            <consortium name="US DOE Joint Genome Institute (JGI-PGF)"/>
            <person name="Walter F."/>
            <person name="Albersmeier A."/>
            <person name="Kalinowski J."/>
            <person name="Ruckert C."/>
        </authorList>
    </citation>
    <scope>NUCLEOTIDE SEQUENCE</scope>
    <source>
        <strain evidence="6">CGMCC 4.7308</strain>
    </source>
</reference>
<dbReference type="PRINTS" id="PR00834">
    <property type="entry name" value="PROTEASES2C"/>
</dbReference>
<keyword evidence="3" id="KW-0378">Hydrolase</keyword>
<dbReference type="PANTHER" id="PTHR43343">
    <property type="entry name" value="PEPTIDASE S12"/>
    <property type="match status" value="1"/>
</dbReference>
<keyword evidence="5" id="KW-0812">Transmembrane</keyword>
<evidence type="ECO:0008006" key="8">
    <source>
        <dbReference type="Google" id="ProtNLM"/>
    </source>
</evidence>
<evidence type="ECO:0000256" key="5">
    <source>
        <dbReference type="SAM" id="Phobius"/>
    </source>
</evidence>
<dbReference type="PANTHER" id="PTHR43343:SF3">
    <property type="entry name" value="PROTEASE DO-LIKE 8, CHLOROPLASTIC"/>
    <property type="match status" value="1"/>
</dbReference>
<sequence length="328" mass="31472">MEPDVRSRTPIATGGAGAGGGVRPAGGGRGFRVEPDDRPGGPQRGFRAPPPEDPAPAATGAGPARDTGSSPTTPPPTSARWRWASLAAVLVVAMGLIAVLGFRAGATSTQQPSAGPAASPTATTTATTLAVADVYTRIAPSVVLITTSKGSLGSGTVVTATGTVLTANHVVSGGGAVTVVFSDGTRAPATVATTDPSSDIATLTPQKLPEVVVPATLGGGVRVGADVVAVGNPLGLRDSTTAGVVSGLDRTEKTDAGRISGLIQFDAAVNPGSSGGPLLDAQGSVVGVVVSIADPGGDDAFAGIGFAVPIAAAVGGGSGDGPGGGPQI</sequence>
<name>A0A917SW26_9ACTN</name>
<evidence type="ECO:0000256" key="1">
    <source>
        <dbReference type="ARBA" id="ARBA00010541"/>
    </source>
</evidence>
<feature type="transmembrane region" description="Helical" evidence="5">
    <location>
        <begin position="81"/>
        <end position="102"/>
    </location>
</feature>
<dbReference type="GO" id="GO:0004252">
    <property type="term" value="F:serine-type endopeptidase activity"/>
    <property type="evidence" value="ECO:0007669"/>
    <property type="project" value="InterPro"/>
</dbReference>
<dbReference type="RefSeq" id="WP_229674213.1">
    <property type="nucleotide sequence ID" value="NZ_BMNA01000003.1"/>
</dbReference>
<dbReference type="EMBL" id="BMNA01000003">
    <property type="protein sequence ID" value="GGL98781.1"/>
    <property type="molecule type" value="Genomic_DNA"/>
</dbReference>
<dbReference type="SUPFAM" id="SSF50494">
    <property type="entry name" value="Trypsin-like serine proteases"/>
    <property type="match status" value="1"/>
</dbReference>
<feature type="region of interest" description="Disordered" evidence="4">
    <location>
        <begin position="1"/>
        <end position="79"/>
    </location>
</feature>
<dbReference type="Proteomes" id="UP000655208">
    <property type="component" value="Unassembled WGS sequence"/>
</dbReference>
<gene>
    <name evidence="6" type="ORF">GCM10011594_18350</name>
</gene>
<proteinExistence type="inferred from homology"/>
<evidence type="ECO:0000256" key="2">
    <source>
        <dbReference type="ARBA" id="ARBA00022670"/>
    </source>
</evidence>
<keyword evidence="5" id="KW-1133">Transmembrane helix</keyword>
<keyword evidence="5" id="KW-0472">Membrane</keyword>
<evidence type="ECO:0000313" key="6">
    <source>
        <dbReference type="EMBL" id="GGL98781.1"/>
    </source>
</evidence>